<sequence>MVGLAWPLGRWEHVDLSSGGSSSGGLSTTATASAKTWDLKLTYLEINNWVSKGKGKGLLSAS</sequence>
<gene>
    <name evidence="1" type="ORF">EJB05_15670</name>
</gene>
<dbReference type="EMBL" id="RWGY01000009">
    <property type="protein sequence ID" value="TVU33857.1"/>
    <property type="molecule type" value="Genomic_DNA"/>
</dbReference>
<accession>A0A5J9VEL1</accession>
<keyword evidence="2" id="KW-1185">Reference proteome</keyword>
<reference evidence="1 2" key="1">
    <citation type="journal article" date="2019" name="Sci. Rep.">
        <title>A high-quality genome of Eragrostis curvula grass provides insights into Poaceae evolution and supports new strategies to enhance forage quality.</title>
        <authorList>
            <person name="Carballo J."/>
            <person name="Santos B.A.C.M."/>
            <person name="Zappacosta D."/>
            <person name="Garbus I."/>
            <person name="Selva J.P."/>
            <person name="Gallo C.A."/>
            <person name="Diaz A."/>
            <person name="Albertini E."/>
            <person name="Caccamo M."/>
            <person name="Echenique V."/>
        </authorList>
    </citation>
    <scope>NUCLEOTIDE SEQUENCE [LARGE SCALE GENOMIC DNA]</scope>
    <source>
        <strain evidence="2">cv. Victoria</strain>
        <tissue evidence="1">Leaf</tissue>
    </source>
</reference>
<dbReference type="AlphaFoldDB" id="A0A5J9VEL1"/>
<proteinExistence type="predicted"/>
<dbReference type="Proteomes" id="UP000324897">
    <property type="component" value="Unassembled WGS sequence"/>
</dbReference>
<feature type="non-terminal residue" evidence="1">
    <location>
        <position position="1"/>
    </location>
</feature>
<evidence type="ECO:0000313" key="2">
    <source>
        <dbReference type="Proteomes" id="UP000324897"/>
    </source>
</evidence>
<protein>
    <submittedName>
        <fullName evidence="1">Uncharacterized protein</fullName>
    </submittedName>
</protein>
<evidence type="ECO:0000313" key="1">
    <source>
        <dbReference type="EMBL" id="TVU33857.1"/>
    </source>
</evidence>
<dbReference type="Gramene" id="TVU33857">
    <property type="protein sequence ID" value="TVU33857"/>
    <property type="gene ID" value="EJB05_15670"/>
</dbReference>
<name>A0A5J9VEL1_9POAL</name>
<organism evidence="1 2">
    <name type="scientific">Eragrostis curvula</name>
    <name type="common">weeping love grass</name>
    <dbReference type="NCBI Taxonomy" id="38414"/>
    <lineage>
        <taxon>Eukaryota</taxon>
        <taxon>Viridiplantae</taxon>
        <taxon>Streptophyta</taxon>
        <taxon>Embryophyta</taxon>
        <taxon>Tracheophyta</taxon>
        <taxon>Spermatophyta</taxon>
        <taxon>Magnoliopsida</taxon>
        <taxon>Liliopsida</taxon>
        <taxon>Poales</taxon>
        <taxon>Poaceae</taxon>
        <taxon>PACMAD clade</taxon>
        <taxon>Chloridoideae</taxon>
        <taxon>Eragrostideae</taxon>
        <taxon>Eragrostidinae</taxon>
        <taxon>Eragrostis</taxon>
    </lineage>
</organism>
<comment type="caution">
    <text evidence="1">The sequence shown here is derived from an EMBL/GenBank/DDBJ whole genome shotgun (WGS) entry which is preliminary data.</text>
</comment>